<evidence type="ECO:0000313" key="6">
    <source>
        <dbReference type="EMBL" id="MFC6771609.1"/>
    </source>
</evidence>
<name>A0ABD5T331_9EURY</name>
<evidence type="ECO:0000313" key="7">
    <source>
        <dbReference type="Proteomes" id="UP001596274"/>
    </source>
</evidence>
<feature type="domain" description="HTH iclR-type" evidence="4">
    <location>
        <begin position="9"/>
        <end position="69"/>
    </location>
</feature>
<dbReference type="InterPro" id="IPR014757">
    <property type="entry name" value="Tscrpt_reg_IclR_C"/>
</dbReference>
<keyword evidence="1" id="KW-0805">Transcription regulation</keyword>
<dbReference type="GO" id="GO:0006355">
    <property type="term" value="P:regulation of DNA-templated transcription"/>
    <property type="evidence" value="ECO:0007669"/>
    <property type="project" value="UniProtKB-ARBA"/>
</dbReference>
<evidence type="ECO:0000259" key="5">
    <source>
        <dbReference type="PROSITE" id="PS51078"/>
    </source>
</evidence>
<dbReference type="InterPro" id="IPR036390">
    <property type="entry name" value="WH_DNA-bd_sf"/>
</dbReference>
<dbReference type="GO" id="GO:0003677">
    <property type="term" value="F:DNA binding"/>
    <property type="evidence" value="ECO:0007669"/>
    <property type="project" value="UniProtKB-KW"/>
</dbReference>
<keyword evidence="3" id="KW-0804">Transcription</keyword>
<proteinExistence type="predicted"/>
<dbReference type="AlphaFoldDB" id="A0ABD5T331"/>
<dbReference type="Pfam" id="PF09339">
    <property type="entry name" value="HTH_IclR"/>
    <property type="match status" value="1"/>
</dbReference>
<dbReference type="InterPro" id="IPR050707">
    <property type="entry name" value="HTH_MetabolicPath_Reg"/>
</dbReference>
<dbReference type="InterPro" id="IPR011991">
    <property type="entry name" value="ArsR-like_HTH"/>
</dbReference>
<dbReference type="Gene3D" id="3.30.450.40">
    <property type="match status" value="1"/>
</dbReference>
<dbReference type="Pfam" id="PF01614">
    <property type="entry name" value="IclR_C"/>
    <property type="match status" value="1"/>
</dbReference>
<dbReference type="SUPFAM" id="SSF55781">
    <property type="entry name" value="GAF domain-like"/>
    <property type="match status" value="1"/>
</dbReference>
<reference evidence="6 7" key="1">
    <citation type="journal article" date="2019" name="Int. J. Syst. Evol. Microbiol.">
        <title>The Global Catalogue of Microorganisms (GCM) 10K type strain sequencing project: providing services to taxonomists for standard genome sequencing and annotation.</title>
        <authorList>
            <consortium name="The Broad Institute Genomics Platform"/>
            <consortium name="The Broad Institute Genome Sequencing Center for Infectious Disease"/>
            <person name="Wu L."/>
            <person name="Ma J."/>
        </authorList>
    </citation>
    <scope>NUCLEOTIDE SEQUENCE [LARGE SCALE GENOMIC DNA]</scope>
    <source>
        <strain evidence="6 7">PJ61</strain>
    </source>
</reference>
<comment type="caution">
    <text evidence="6">The sequence shown here is derived from an EMBL/GenBank/DDBJ whole genome shotgun (WGS) entry which is preliminary data.</text>
</comment>
<evidence type="ECO:0000256" key="1">
    <source>
        <dbReference type="ARBA" id="ARBA00023015"/>
    </source>
</evidence>
<accession>A0ABD5T331</accession>
<sequence>MKAAKTKSVGATGTSMRILTEIAEADGGVPMAELVDRLDLAKSTVYKHLITLEEHGLVVNHDTGYRLGLRCLELGGGARQYDGVFDVAKPELDKLAEETGELANLMFEEQGMGVYVYTARGDQAINFDSRLGRRAYLHTTALGKALLASLSDDHVDEIVDRHGLPARTDETITTRSDLFEELTQIRTEEFAYNEEERLGGVGCVGTPLDTGDRRNAAISIMTPISRLRPESARREYTEILNQTANVIEVTLAHGQ</sequence>
<dbReference type="Proteomes" id="UP001596274">
    <property type="component" value="Unassembled WGS sequence"/>
</dbReference>
<dbReference type="InterPro" id="IPR005471">
    <property type="entry name" value="Tscrpt_reg_IclR_N"/>
</dbReference>
<dbReference type="SUPFAM" id="SSF46785">
    <property type="entry name" value="Winged helix' DNA-binding domain"/>
    <property type="match status" value="1"/>
</dbReference>
<dbReference type="PANTHER" id="PTHR30136:SF35">
    <property type="entry name" value="HTH-TYPE TRANSCRIPTIONAL REGULATOR RV1719"/>
    <property type="match status" value="1"/>
</dbReference>
<dbReference type="PANTHER" id="PTHR30136">
    <property type="entry name" value="HELIX-TURN-HELIX TRANSCRIPTIONAL REGULATOR, ICLR FAMILY"/>
    <property type="match status" value="1"/>
</dbReference>
<protein>
    <submittedName>
        <fullName evidence="6">IclR family transcriptional regulator</fullName>
    </submittedName>
</protein>
<dbReference type="EMBL" id="JBHSWT010000431">
    <property type="protein sequence ID" value="MFC6771609.1"/>
    <property type="molecule type" value="Genomic_DNA"/>
</dbReference>
<gene>
    <name evidence="6" type="ORF">ACFQDD_08790</name>
</gene>
<feature type="domain" description="IclR-ED" evidence="5">
    <location>
        <begin position="70"/>
        <end position="253"/>
    </location>
</feature>
<dbReference type="Gene3D" id="1.10.10.10">
    <property type="entry name" value="Winged helix-like DNA-binding domain superfamily/Winged helix DNA-binding domain"/>
    <property type="match status" value="1"/>
</dbReference>
<dbReference type="PROSITE" id="PS51078">
    <property type="entry name" value="ICLR_ED"/>
    <property type="match status" value="1"/>
</dbReference>
<evidence type="ECO:0000259" key="4">
    <source>
        <dbReference type="PROSITE" id="PS51077"/>
    </source>
</evidence>
<evidence type="ECO:0000256" key="3">
    <source>
        <dbReference type="ARBA" id="ARBA00023163"/>
    </source>
</evidence>
<dbReference type="PROSITE" id="PS51077">
    <property type="entry name" value="HTH_ICLR"/>
    <property type="match status" value="1"/>
</dbReference>
<keyword evidence="7" id="KW-1185">Reference proteome</keyword>
<evidence type="ECO:0000256" key="2">
    <source>
        <dbReference type="ARBA" id="ARBA00023125"/>
    </source>
</evidence>
<dbReference type="SMART" id="SM00346">
    <property type="entry name" value="HTH_ICLR"/>
    <property type="match status" value="1"/>
</dbReference>
<organism evidence="6 7">
    <name type="scientific">Halorubrum pallidum</name>
    <dbReference type="NCBI Taxonomy" id="1526114"/>
    <lineage>
        <taxon>Archaea</taxon>
        <taxon>Methanobacteriati</taxon>
        <taxon>Methanobacteriota</taxon>
        <taxon>Stenosarchaea group</taxon>
        <taxon>Halobacteria</taxon>
        <taxon>Halobacteriales</taxon>
        <taxon>Haloferacaceae</taxon>
        <taxon>Halorubrum</taxon>
    </lineage>
</organism>
<dbReference type="InterPro" id="IPR036388">
    <property type="entry name" value="WH-like_DNA-bd_sf"/>
</dbReference>
<dbReference type="CDD" id="cd00090">
    <property type="entry name" value="HTH_ARSR"/>
    <property type="match status" value="1"/>
</dbReference>
<dbReference type="InterPro" id="IPR029016">
    <property type="entry name" value="GAF-like_dom_sf"/>
</dbReference>
<keyword evidence="2" id="KW-0238">DNA-binding</keyword>